<comment type="caution">
    <text evidence="2">The sequence shown here is derived from an EMBL/GenBank/DDBJ whole genome shotgun (WGS) entry which is preliminary data.</text>
</comment>
<dbReference type="AlphaFoldDB" id="A0A956RML1"/>
<protein>
    <submittedName>
        <fullName evidence="2">Uncharacterized protein</fullName>
    </submittedName>
</protein>
<accession>A0A956RML1</accession>
<organism evidence="2 3">
    <name type="scientific">Eiseniibacteriota bacterium</name>
    <dbReference type="NCBI Taxonomy" id="2212470"/>
    <lineage>
        <taxon>Bacteria</taxon>
        <taxon>Candidatus Eiseniibacteriota</taxon>
    </lineage>
</organism>
<dbReference type="PROSITE" id="PS51318">
    <property type="entry name" value="TAT"/>
    <property type="match status" value="1"/>
</dbReference>
<reference evidence="2" key="1">
    <citation type="submission" date="2020-04" db="EMBL/GenBank/DDBJ databases">
        <authorList>
            <person name="Zhang T."/>
        </authorList>
    </citation>
    <scope>NUCLEOTIDE SEQUENCE</scope>
    <source>
        <strain evidence="2">HKST-UBA01</strain>
    </source>
</reference>
<evidence type="ECO:0000313" key="3">
    <source>
        <dbReference type="Proteomes" id="UP000697710"/>
    </source>
</evidence>
<proteinExistence type="predicted"/>
<evidence type="ECO:0000256" key="1">
    <source>
        <dbReference type="SAM" id="SignalP"/>
    </source>
</evidence>
<feature type="chain" id="PRO_5036716431" evidence="1">
    <location>
        <begin position="36"/>
        <end position="387"/>
    </location>
</feature>
<evidence type="ECO:0000313" key="2">
    <source>
        <dbReference type="EMBL" id="MCA9726163.1"/>
    </source>
</evidence>
<feature type="signal peptide" evidence="1">
    <location>
        <begin position="1"/>
        <end position="35"/>
    </location>
</feature>
<dbReference type="Proteomes" id="UP000697710">
    <property type="component" value="Unassembled WGS sequence"/>
</dbReference>
<name>A0A956RML1_UNCEI</name>
<dbReference type="EMBL" id="JAGQHR010000007">
    <property type="protein sequence ID" value="MCA9726163.1"/>
    <property type="molecule type" value="Genomic_DNA"/>
</dbReference>
<keyword evidence="1" id="KW-0732">Signal</keyword>
<sequence>MIRHIERRGLRFATGAVAMAAALAASFLVGSVARADVPEMVNYQGFLQSTDGTPVDGAVSIRFNIYDRATGGNLVWTETHSGVVVDEGLFHVVLGSTQPLTEPVFDGTERWLETILAGEPALTPRRQFLATPYALHAVVADVALSGGEGDDDWTIDGDNVYRDTGTVSIGTAVGGSQSLYVASDVVIGGGFDSRQDGGAEFLSVQAQSDDWVVAVQNEATAAETDLYIGLDANAEDGMFHIEHGGDIGIGTTSPSNKLTVVGDVGAESFSATTPLGEVGQPAVGGVYSDNVIYAWGTIAGDGTILDGFGIAAVNHFSTGNFEVLLERTLPEGACATVTARAVNDPVLTTANALSDRVDIRVRLFIPGNHNFSLYDYGFYFQVVGRPN</sequence>
<dbReference type="InterPro" id="IPR006311">
    <property type="entry name" value="TAT_signal"/>
</dbReference>
<reference evidence="2" key="2">
    <citation type="journal article" date="2021" name="Microbiome">
        <title>Successional dynamics and alternative stable states in a saline activated sludge microbial community over 9 years.</title>
        <authorList>
            <person name="Wang Y."/>
            <person name="Ye J."/>
            <person name="Ju F."/>
            <person name="Liu L."/>
            <person name="Boyd J.A."/>
            <person name="Deng Y."/>
            <person name="Parks D.H."/>
            <person name="Jiang X."/>
            <person name="Yin X."/>
            <person name="Woodcroft B.J."/>
            <person name="Tyson G.W."/>
            <person name="Hugenholtz P."/>
            <person name="Polz M.F."/>
            <person name="Zhang T."/>
        </authorList>
    </citation>
    <scope>NUCLEOTIDE SEQUENCE</scope>
    <source>
        <strain evidence="2">HKST-UBA01</strain>
    </source>
</reference>
<gene>
    <name evidence="2" type="ORF">KC729_00665</name>
</gene>